<comment type="caution">
    <text evidence="2">The sequence shown here is derived from an EMBL/GenBank/DDBJ whole genome shotgun (WGS) entry which is preliminary data.</text>
</comment>
<dbReference type="AlphaFoldDB" id="A0A1Q9ELA1"/>
<keyword evidence="3" id="KW-1185">Reference proteome</keyword>
<reference evidence="2 3" key="1">
    <citation type="submission" date="2016-02" db="EMBL/GenBank/DDBJ databases">
        <title>Genome analysis of coral dinoflagellate symbionts highlights evolutionary adaptations to a symbiotic lifestyle.</title>
        <authorList>
            <person name="Aranda M."/>
            <person name="Li Y."/>
            <person name="Liew Y.J."/>
            <person name="Baumgarten S."/>
            <person name="Simakov O."/>
            <person name="Wilson M."/>
            <person name="Piel J."/>
            <person name="Ashoor H."/>
            <person name="Bougouffa S."/>
            <person name="Bajic V.B."/>
            <person name="Ryu T."/>
            <person name="Ravasi T."/>
            <person name="Bayer T."/>
            <person name="Micklem G."/>
            <person name="Kim H."/>
            <person name="Bhak J."/>
            <person name="Lajeunesse T.C."/>
            <person name="Voolstra C.R."/>
        </authorList>
    </citation>
    <scope>NUCLEOTIDE SEQUENCE [LARGE SCALE GENOMIC DNA]</scope>
    <source>
        <strain evidence="2 3">CCMP2467</strain>
    </source>
</reference>
<dbReference type="Proteomes" id="UP000186817">
    <property type="component" value="Unassembled WGS sequence"/>
</dbReference>
<evidence type="ECO:0000313" key="2">
    <source>
        <dbReference type="EMBL" id="OLQ08121.1"/>
    </source>
</evidence>
<feature type="compositionally biased region" description="Acidic residues" evidence="1">
    <location>
        <begin position="8"/>
        <end position="20"/>
    </location>
</feature>
<accession>A0A1Q9ELA1</accession>
<organism evidence="2 3">
    <name type="scientific">Symbiodinium microadriaticum</name>
    <name type="common">Dinoflagellate</name>
    <name type="synonym">Zooxanthella microadriatica</name>
    <dbReference type="NCBI Taxonomy" id="2951"/>
    <lineage>
        <taxon>Eukaryota</taxon>
        <taxon>Sar</taxon>
        <taxon>Alveolata</taxon>
        <taxon>Dinophyceae</taxon>
        <taxon>Suessiales</taxon>
        <taxon>Symbiodiniaceae</taxon>
        <taxon>Symbiodinium</taxon>
    </lineage>
</organism>
<feature type="compositionally biased region" description="Basic and acidic residues" evidence="1">
    <location>
        <begin position="75"/>
        <end position="132"/>
    </location>
</feature>
<evidence type="ECO:0000313" key="3">
    <source>
        <dbReference type="Proteomes" id="UP000186817"/>
    </source>
</evidence>
<proteinExistence type="predicted"/>
<feature type="compositionally biased region" description="Polar residues" evidence="1">
    <location>
        <begin position="48"/>
        <end position="57"/>
    </location>
</feature>
<gene>
    <name evidence="2" type="ORF">AK812_SmicGene8386</name>
</gene>
<feature type="region of interest" description="Disordered" evidence="1">
    <location>
        <begin position="1"/>
        <end position="132"/>
    </location>
</feature>
<name>A0A1Q9ELA1_SYMMI</name>
<evidence type="ECO:0000256" key="1">
    <source>
        <dbReference type="SAM" id="MobiDB-lite"/>
    </source>
</evidence>
<protein>
    <submittedName>
        <fullName evidence="2">Uncharacterized protein</fullName>
    </submittedName>
</protein>
<dbReference type="EMBL" id="LSRX01000124">
    <property type="protein sequence ID" value="OLQ08121.1"/>
    <property type="molecule type" value="Genomic_DNA"/>
</dbReference>
<sequence>MEEPEQHSDEDEQEDDEQNAQEEAAQSAVANDFYLNALDGMLAGEDPTASTTFSYASPTPGPPRRAPPNRSGEAPAEKRRRTDSEEDTQNEKPLKKDTQNEKPPKKDTENKKPPKKDTDNEKPPKDTENEPLKKGLLHLLELAIDVRQLVADHPFLKN</sequence>